<dbReference type="WBParaSite" id="GPUH_0001723701-mRNA-1">
    <property type="protein sequence ID" value="GPUH_0001723701-mRNA-1"/>
    <property type="gene ID" value="GPUH_0001723701"/>
</dbReference>
<evidence type="ECO:0000313" key="2">
    <source>
        <dbReference type="Proteomes" id="UP000271098"/>
    </source>
</evidence>
<dbReference type="Gene3D" id="1.10.418.10">
    <property type="entry name" value="Calponin-like domain"/>
    <property type="match status" value="1"/>
</dbReference>
<protein>
    <submittedName>
        <fullName evidence="3">Pecanex-like protein</fullName>
    </submittedName>
</protein>
<evidence type="ECO:0000313" key="3">
    <source>
        <dbReference type="WBParaSite" id="GPUH_0001723701-mRNA-1"/>
    </source>
</evidence>
<sequence length="123" mass="14323">MLEYSSQQQDREGHFWKQPLGAWIKDCIYGTDALLPEAAWRAESYRGRILRFSELCDGFVFSLLFVFVEPASLNLIIMRNKDISHSDTATSLKRFSVLLQNIYNFYHVCFLPLQNLLFSGLIH</sequence>
<reference evidence="1 2" key="2">
    <citation type="submission" date="2018-11" db="EMBL/GenBank/DDBJ databases">
        <authorList>
            <consortium name="Pathogen Informatics"/>
        </authorList>
    </citation>
    <scope>NUCLEOTIDE SEQUENCE [LARGE SCALE GENOMIC DNA]</scope>
</reference>
<organism evidence="3">
    <name type="scientific">Gongylonema pulchrum</name>
    <dbReference type="NCBI Taxonomy" id="637853"/>
    <lineage>
        <taxon>Eukaryota</taxon>
        <taxon>Metazoa</taxon>
        <taxon>Ecdysozoa</taxon>
        <taxon>Nematoda</taxon>
        <taxon>Chromadorea</taxon>
        <taxon>Rhabditida</taxon>
        <taxon>Spirurina</taxon>
        <taxon>Spiruromorpha</taxon>
        <taxon>Spiruroidea</taxon>
        <taxon>Gongylonematidae</taxon>
        <taxon>Gongylonema</taxon>
    </lineage>
</organism>
<keyword evidence="2" id="KW-1185">Reference proteome</keyword>
<proteinExistence type="predicted"/>
<dbReference type="AlphaFoldDB" id="A0A183E8C4"/>
<dbReference type="OrthoDB" id="10254988at2759"/>
<reference evidence="3" key="1">
    <citation type="submission" date="2016-06" db="UniProtKB">
        <authorList>
            <consortium name="WormBaseParasite"/>
        </authorList>
    </citation>
    <scope>IDENTIFICATION</scope>
</reference>
<dbReference type="EMBL" id="UYRT01084870">
    <property type="protein sequence ID" value="VDN29382.1"/>
    <property type="molecule type" value="Genomic_DNA"/>
</dbReference>
<accession>A0A183E8C4</accession>
<evidence type="ECO:0000313" key="1">
    <source>
        <dbReference type="EMBL" id="VDN29382.1"/>
    </source>
</evidence>
<gene>
    <name evidence="1" type="ORF">GPUH_LOCUS17215</name>
</gene>
<name>A0A183E8C4_9BILA</name>
<dbReference type="Proteomes" id="UP000271098">
    <property type="component" value="Unassembled WGS sequence"/>
</dbReference>
<dbReference type="InterPro" id="IPR036872">
    <property type="entry name" value="CH_dom_sf"/>
</dbReference>